<evidence type="ECO:0000313" key="1">
    <source>
        <dbReference type="EMBL" id="JAD72187.1"/>
    </source>
</evidence>
<dbReference type="EMBL" id="GBRH01225708">
    <property type="protein sequence ID" value="JAD72187.1"/>
    <property type="molecule type" value="Transcribed_RNA"/>
</dbReference>
<organism evidence="1">
    <name type="scientific">Arundo donax</name>
    <name type="common">Giant reed</name>
    <name type="synonym">Donax arundinaceus</name>
    <dbReference type="NCBI Taxonomy" id="35708"/>
    <lineage>
        <taxon>Eukaryota</taxon>
        <taxon>Viridiplantae</taxon>
        <taxon>Streptophyta</taxon>
        <taxon>Embryophyta</taxon>
        <taxon>Tracheophyta</taxon>
        <taxon>Spermatophyta</taxon>
        <taxon>Magnoliopsida</taxon>
        <taxon>Liliopsida</taxon>
        <taxon>Poales</taxon>
        <taxon>Poaceae</taxon>
        <taxon>PACMAD clade</taxon>
        <taxon>Arundinoideae</taxon>
        <taxon>Arundineae</taxon>
        <taxon>Arundo</taxon>
    </lineage>
</organism>
<dbReference type="AlphaFoldDB" id="A0A0A9SS55"/>
<reference evidence="1" key="2">
    <citation type="journal article" date="2015" name="Data Brief">
        <title>Shoot transcriptome of the giant reed, Arundo donax.</title>
        <authorList>
            <person name="Barrero R.A."/>
            <person name="Guerrero F.D."/>
            <person name="Moolhuijzen P."/>
            <person name="Goolsby J.A."/>
            <person name="Tidwell J."/>
            <person name="Bellgard S.E."/>
            <person name="Bellgard M.I."/>
        </authorList>
    </citation>
    <scope>NUCLEOTIDE SEQUENCE</scope>
    <source>
        <tissue evidence="1">Shoot tissue taken approximately 20 cm above the soil surface</tissue>
    </source>
</reference>
<reference evidence="1" key="1">
    <citation type="submission" date="2014-09" db="EMBL/GenBank/DDBJ databases">
        <authorList>
            <person name="Magalhaes I.L.F."/>
            <person name="Oliveira U."/>
            <person name="Santos F.R."/>
            <person name="Vidigal T.H.D.A."/>
            <person name="Brescovit A.D."/>
            <person name="Santos A.J."/>
        </authorList>
    </citation>
    <scope>NUCLEOTIDE SEQUENCE</scope>
    <source>
        <tissue evidence="1">Shoot tissue taken approximately 20 cm above the soil surface</tissue>
    </source>
</reference>
<accession>A0A0A9SS55</accession>
<name>A0A0A9SS55_ARUDO</name>
<sequence>MAICDYQIFKCAQCSQRLSSSSSTG</sequence>
<proteinExistence type="predicted"/>
<protein>
    <submittedName>
        <fullName evidence="1">Uncharacterized protein</fullName>
    </submittedName>
</protein>